<keyword evidence="1" id="KW-0175">Coiled coil</keyword>
<dbReference type="Gramene" id="TVU47570">
    <property type="protein sequence ID" value="TVU47570"/>
    <property type="gene ID" value="EJB05_07176"/>
</dbReference>
<name>A0A5J9WJM8_9POAL</name>
<evidence type="ECO:0000313" key="4">
    <source>
        <dbReference type="Proteomes" id="UP000324897"/>
    </source>
</evidence>
<feature type="domain" description="Factor of DNA methylation 1-5/IDN2" evidence="2">
    <location>
        <begin position="109"/>
        <end position="239"/>
    </location>
</feature>
<dbReference type="InterPro" id="IPR045177">
    <property type="entry name" value="FDM1-5/IDN2"/>
</dbReference>
<dbReference type="InterPro" id="IPR005379">
    <property type="entry name" value="FDM1-5/IDN2_XH"/>
</dbReference>
<dbReference type="Pfam" id="PF03469">
    <property type="entry name" value="XH"/>
    <property type="match status" value="1"/>
</dbReference>
<dbReference type="GO" id="GO:0080188">
    <property type="term" value="P:gene silencing by siRNA-directed DNA methylation"/>
    <property type="evidence" value="ECO:0007669"/>
    <property type="project" value="InterPro"/>
</dbReference>
<organism evidence="3 4">
    <name type="scientific">Eragrostis curvula</name>
    <name type="common">weeping love grass</name>
    <dbReference type="NCBI Taxonomy" id="38414"/>
    <lineage>
        <taxon>Eukaryota</taxon>
        <taxon>Viridiplantae</taxon>
        <taxon>Streptophyta</taxon>
        <taxon>Embryophyta</taxon>
        <taxon>Tracheophyta</taxon>
        <taxon>Spermatophyta</taxon>
        <taxon>Magnoliopsida</taxon>
        <taxon>Liliopsida</taxon>
        <taxon>Poales</taxon>
        <taxon>Poaceae</taxon>
        <taxon>PACMAD clade</taxon>
        <taxon>Chloridoideae</taxon>
        <taxon>Eragrostideae</taxon>
        <taxon>Eragrostidinae</taxon>
        <taxon>Eragrostis</taxon>
    </lineage>
</organism>
<evidence type="ECO:0000313" key="3">
    <source>
        <dbReference type="EMBL" id="TVU47570.1"/>
    </source>
</evidence>
<feature type="non-terminal residue" evidence="3">
    <location>
        <position position="1"/>
    </location>
</feature>
<proteinExistence type="predicted"/>
<evidence type="ECO:0000259" key="2">
    <source>
        <dbReference type="Pfam" id="PF03469"/>
    </source>
</evidence>
<dbReference type="AlphaFoldDB" id="A0A5J9WJM8"/>
<dbReference type="OrthoDB" id="1892195at2759"/>
<evidence type="ECO:0000256" key="1">
    <source>
        <dbReference type="SAM" id="Coils"/>
    </source>
</evidence>
<sequence>MAAMELTLPAEGEAHSHGFAVRPELVIAGETAGRRRWALARGFEHRRKKLEDAQEQLTEALEELDASQTLCTDLTVRDRRSNDELQMLRMKIINHFPVGRMGNATIGVKRMSEIDKKAFITACRSKPDPITDEEEATILLSQLEADIANPNWHPFRMIQAEGDFTQVINENDPTLRNIQEAQGKTIYSMVTTALCQIDEFNRSGGYPIPVLWNYREGREATLDEAVDFIMNKCDRLKRKRQIVD</sequence>
<feature type="coiled-coil region" evidence="1">
    <location>
        <begin position="40"/>
        <end position="70"/>
    </location>
</feature>
<comment type="caution">
    <text evidence="3">The sequence shown here is derived from an EMBL/GenBank/DDBJ whole genome shotgun (WGS) entry which is preliminary data.</text>
</comment>
<keyword evidence="4" id="KW-1185">Reference proteome</keyword>
<gene>
    <name evidence="3" type="ORF">EJB05_07176</name>
</gene>
<accession>A0A5J9WJM8</accession>
<dbReference type="Proteomes" id="UP000324897">
    <property type="component" value="Chromosome 5"/>
</dbReference>
<dbReference type="PANTHER" id="PTHR21596:SF3">
    <property type="entry name" value="FACTOR OF DNA METHYLATION 1-RELATED"/>
    <property type="match status" value="1"/>
</dbReference>
<protein>
    <recommendedName>
        <fullName evidence="2">Factor of DNA methylation 1-5/IDN2 domain-containing protein</fullName>
    </recommendedName>
</protein>
<dbReference type="PANTHER" id="PTHR21596">
    <property type="entry name" value="RIBONUCLEASE P SUBUNIT P38"/>
    <property type="match status" value="1"/>
</dbReference>
<dbReference type="EMBL" id="RWGY01000004">
    <property type="protein sequence ID" value="TVU47570.1"/>
    <property type="molecule type" value="Genomic_DNA"/>
</dbReference>
<reference evidence="3 4" key="1">
    <citation type="journal article" date="2019" name="Sci. Rep.">
        <title>A high-quality genome of Eragrostis curvula grass provides insights into Poaceae evolution and supports new strategies to enhance forage quality.</title>
        <authorList>
            <person name="Carballo J."/>
            <person name="Santos B.A.C.M."/>
            <person name="Zappacosta D."/>
            <person name="Garbus I."/>
            <person name="Selva J.P."/>
            <person name="Gallo C.A."/>
            <person name="Diaz A."/>
            <person name="Albertini E."/>
            <person name="Caccamo M."/>
            <person name="Echenique V."/>
        </authorList>
    </citation>
    <scope>NUCLEOTIDE SEQUENCE [LARGE SCALE GENOMIC DNA]</scope>
    <source>
        <strain evidence="4">cv. Victoria</strain>
        <tissue evidence="3">Leaf</tissue>
    </source>
</reference>